<evidence type="ECO:0000256" key="2">
    <source>
        <dbReference type="ARBA" id="ARBA00009272"/>
    </source>
</evidence>
<dbReference type="Pfam" id="PF02049">
    <property type="entry name" value="FliE"/>
    <property type="match status" value="1"/>
</dbReference>
<keyword evidence="5" id="KW-0282">Flagellum</keyword>
<keyword evidence="3 4" id="KW-0975">Bacterial flagellum</keyword>
<organism evidence="5 6">
    <name type="scientific">Acidimangrovimonas pyrenivorans</name>
    <dbReference type="NCBI Taxonomy" id="2030798"/>
    <lineage>
        <taxon>Bacteria</taxon>
        <taxon>Pseudomonadati</taxon>
        <taxon>Pseudomonadota</taxon>
        <taxon>Alphaproteobacteria</taxon>
        <taxon>Rhodobacterales</taxon>
        <taxon>Paracoccaceae</taxon>
        <taxon>Acidimangrovimonas</taxon>
    </lineage>
</organism>
<dbReference type="PANTHER" id="PTHR34653">
    <property type="match status" value="1"/>
</dbReference>
<dbReference type="HAMAP" id="MF_00724">
    <property type="entry name" value="FliE"/>
    <property type="match status" value="1"/>
</dbReference>
<keyword evidence="5" id="KW-0969">Cilium</keyword>
<dbReference type="EMBL" id="JBHRSK010000026">
    <property type="protein sequence ID" value="MFC2970531.1"/>
    <property type="molecule type" value="Genomic_DNA"/>
</dbReference>
<accession>A0ABV7AM80</accession>
<protein>
    <recommendedName>
        <fullName evidence="4">Flagellar hook-basal body complex protein FliE</fullName>
    </recommendedName>
</protein>
<dbReference type="PANTHER" id="PTHR34653:SF1">
    <property type="entry name" value="FLAGELLAR HOOK-BASAL BODY COMPLEX PROTEIN FLIE"/>
    <property type="match status" value="1"/>
</dbReference>
<evidence type="ECO:0000313" key="5">
    <source>
        <dbReference type="EMBL" id="MFC2970531.1"/>
    </source>
</evidence>
<reference evidence="6" key="1">
    <citation type="journal article" date="2019" name="Int. J. Syst. Evol. Microbiol.">
        <title>The Global Catalogue of Microorganisms (GCM) 10K type strain sequencing project: providing services to taxonomists for standard genome sequencing and annotation.</title>
        <authorList>
            <consortium name="The Broad Institute Genomics Platform"/>
            <consortium name="The Broad Institute Genome Sequencing Center for Infectious Disease"/>
            <person name="Wu L."/>
            <person name="Ma J."/>
        </authorList>
    </citation>
    <scope>NUCLEOTIDE SEQUENCE [LARGE SCALE GENOMIC DNA]</scope>
    <source>
        <strain evidence="6">KCTC 62192</strain>
    </source>
</reference>
<gene>
    <name evidence="4" type="primary">fliE</name>
    <name evidence="5" type="ORF">ACFOES_20735</name>
</gene>
<evidence type="ECO:0000313" key="6">
    <source>
        <dbReference type="Proteomes" id="UP001595443"/>
    </source>
</evidence>
<dbReference type="RefSeq" id="WP_377835581.1">
    <property type="nucleotide sequence ID" value="NZ_JBHRSK010000026.1"/>
</dbReference>
<keyword evidence="5" id="KW-0966">Cell projection</keyword>
<comment type="caution">
    <text evidence="5">The sequence shown here is derived from an EMBL/GenBank/DDBJ whole genome shotgun (WGS) entry which is preliminary data.</text>
</comment>
<evidence type="ECO:0000256" key="3">
    <source>
        <dbReference type="ARBA" id="ARBA00023143"/>
    </source>
</evidence>
<comment type="similarity">
    <text evidence="2 4">Belongs to the FliE family.</text>
</comment>
<keyword evidence="6" id="KW-1185">Reference proteome</keyword>
<dbReference type="InterPro" id="IPR001624">
    <property type="entry name" value="FliE"/>
</dbReference>
<evidence type="ECO:0000256" key="4">
    <source>
        <dbReference type="HAMAP-Rule" id="MF_00724"/>
    </source>
</evidence>
<sequence>MSDAPSILSNAAIRGAYGQAKALQADPVASPAAPEGQQTFAEMVKSAAEDAVKTVRAADATAQAGLAGKVDTQQVVEATLALESTVKTTVAVRDRLVEAYQEIMRMPI</sequence>
<name>A0ABV7AM80_9RHOB</name>
<comment type="subcellular location">
    <subcellularLocation>
        <location evidence="1 4">Bacterial flagellum basal body</location>
    </subcellularLocation>
</comment>
<proteinExistence type="inferred from homology"/>
<evidence type="ECO:0000256" key="1">
    <source>
        <dbReference type="ARBA" id="ARBA00004117"/>
    </source>
</evidence>
<dbReference type="Proteomes" id="UP001595443">
    <property type="component" value="Unassembled WGS sequence"/>
</dbReference>